<proteinExistence type="predicted"/>
<feature type="chain" id="PRO_5045940659" evidence="1">
    <location>
        <begin position="24"/>
        <end position="89"/>
    </location>
</feature>
<dbReference type="EMBL" id="BAAAQX010000012">
    <property type="protein sequence ID" value="GAA2209535.1"/>
    <property type="molecule type" value="Genomic_DNA"/>
</dbReference>
<evidence type="ECO:0000313" key="2">
    <source>
        <dbReference type="EMBL" id="GAA2209535.1"/>
    </source>
</evidence>
<keyword evidence="1" id="KW-0732">Signal</keyword>
<gene>
    <name evidence="2" type="ORF">GCM10009850_049930</name>
</gene>
<evidence type="ECO:0000313" key="3">
    <source>
        <dbReference type="Proteomes" id="UP001499843"/>
    </source>
</evidence>
<keyword evidence="3" id="KW-1185">Reference proteome</keyword>
<dbReference type="RefSeq" id="WP_344478945.1">
    <property type="nucleotide sequence ID" value="NZ_BAAAQX010000012.1"/>
</dbReference>
<comment type="caution">
    <text evidence="2">The sequence shown here is derived from an EMBL/GenBank/DDBJ whole genome shotgun (WGS) entry which is preliminary data.</text>
</comment>
<protein>
    <submittedName>
        <fullName evidence="2">Uncharacterized protein</fullName>
    </submittedName>
</protein>
<feature type="signal peptide" evidence="1">
    <location>
        <begin position="1"/>
        <end position="23"/>
    </location>
</feature>
<name>A0ABN3CJB5_9ACTN</name>
<organism evidence="2 3">
    <name type="scientific">Nonomuraea monospora</name>
    <dbReference type="NCBI Taxonomy" id="568818"/>
    <lineage>
        <taxon>Bacteria</taxon>
        <taxon>Bacillati</taxon>
        <taxon>Actinomycetota</taxon>
        <taxon>Actinomycetes</taxon>
        <taxon>Streptosporangiales</taxon>
        <taxon>Streptosporangiaceae</taxon>
        <taxon>Nonomuraea</taxon>
    </lineage>
</organism>
<evidence type="ECO:0000256" key="1">
    <source>
        <dbReference type="SAM" id="SignalP"/>
    </source>
</evidence>
<sequence>MSLSRIAATGLLAISFTAAPAWADGSHECFSGVRTWDGEYYTLSASGCAGAGYYQVTVIVRVGEAQGAHFCANVFSWNGTLTGNRCRPA</sequence>
<accession>A0ABN3CJB5</accession>
<reference evidence="2 3" key="1">
    <citation type="journal article" date="2019" name="Int. J. Syst. Evol. Microbiol.">
        <title>The Global Catalogue of Microorganisms (GCM) 10K type strain sequencing project: providing services to taxonomists for standard genome sequencing and annotation.</title>
        <authorList>
            <consortium name="The Broad Institute Genomics Platform"/>
            <consortium name="The Broad Institute Genome Sequencing Center for Infectious Disease"/>
            <person name="Wu L."/>
            <person name="Ma J."/>
        </authorList>
    </citation>
    <scope>NUCLEOTIDE SEQUENCE [LARGE SCALE GENOMIC DNA]</scope>
    <source>
        <strain evidence="2 3">JCM 16114</strain>
    </source>
</reference>
<dbReference type="Proteomes" id="UP001499843">
    <property type="component" value="Unassembled WGS sequence"/>
</dbReference>